<organism evidence="1 2">
    <name type="scientific">Anaerobacillus alkaliphilus</name>
    <dbReference type="NCBI Taxonomy" id="1548597"/>
    <lineage>
        <taxon>Bacteria</taxon>
        <taxon>Bacillati</taxon>
        <taxon>Bacillota</taxon>
        <taxon>Bacilli</taxon>
        <taxon>Bacillales</taxon>
        <taxon>Bacillaceae</taxon>
        <taxon>Anaerobacillus</taxon>
    </lineage>
</organism>
<comment type="caution">
    <text evidence="1">The sequence shown here is derived from an EMBL/GenBank/DDBJ whole genome shotgun (WGS) entry which is preliminary data.</text>
</comment>
<reference evidence="1 2" key="1">
    <citation type="journal article" date="2019" name="Int. J. Syst. Evol. Microbiol.">
        <title>Anaerobacillus alkaliphilus sp. nov., a novel alkaliphilic and moderately halophilic bacterium.</title>
        <authorList>
            <person name="Borsodi A.K."/>
            <person name="Aszalos J.M."/>
            <person name="Bihari P."/>
            <person name="Nagy I."/>
            <person name="Schumann P."/>
            <person name="Sproer C."/>
            <person name="Kovacs A.L."/>
            <person name="Boka K."/>
            <person name="Dobosy P."/>
            <person name="Ovari M."/>
            <person name="Szili-Kovacs T."/>
            <person name="Toth E."/>
        </authorList>
    </citation>
    <scope>NUCLEOTIDE SEQUENCE [LARGE SCALE GENOMIC DNA]</scope>
    <source>
        <strain evidence="1 2">B16-10</strain>
    </source>
</reference>
<proteinExistence type="predicted"/>
<accession>A0A4Q0VU75</accession>
<dbReference type="Proteomes" id="UP000290649">
    <property type="component" value="Unassembled WGS sequence"/>
</dbReference>
<gene>
    <name evidence="1" type="ORF">DS745_11750</name>
</gene>
<dbReference type="AlphaFoldDB" id="A0A4Q0VU75"/>
<name>A0A4Q0VU75_9BACI</name>
<sequence>MKFRYKIPSDWKLAISSSYTKFLIRWFSFWKNWHYVKFYFYNSPRHLLKTRKYHRKLRRLDKATSSQEKKINSFLQSEG</sequence>
<evidence type="ECO:0000313" key="2">
    <source>
        <dbReference type="Proteomes" id="UP000290649"/>
    </source>
</evidence>
<keyword evidence="2" id="KW-1185">Reference proteome</keyword>
<dbReference type="EMBL" id="QOUX01000037">
    <property type="protein sequence ID" value="RXJ00724.1"/>
    <property type="molecule type" value="Genomic_DNA"/>
</dbReference>
<protein>
    <submittedName>
        <fullName evidence="1">Uncharacterized protein</fullName>
    </submittedName>
</protein>
<evidence type="ECO:0000313" key="1">
    <source>
        <dbReference type="EMBL" id="RXJ00724.1"/>
    </source>
</evidence>